<evidence type="ECO:0000313" key="2">
    <source>
        <dbReference type="EMBL" id="BDP42878.1"/>
    </source>
</evidence>
<protein>
    <recommendedName>
        <fullName evidence="1">DinB-like domain-containing protein</fullName>
    </recommendedName>
</protein>
<evidence type="ECO:0000313" key="3">
    <source>
        <dbReference type="Proteomes" id="UP001064971"/>
    </source>
</evidence>
<keyword evidence="3" id="KW-1185">Reference proteome</keyword>
<dbReference type="Pfam" id="PF12867">
    <property type="entry name" value="DinB_2"/>
    <property type="match status" value="1"/>
</dbReference>
<organism evidence="2 3">
    <name type="scientific">Deinococcus aetherius</name>
    <dbReference type="NCBI Taxonomy" id="200252"/>
    <lineage>
        <taxon>Bacteria</taxon>
        <taxon>Thermotogati</taxon>
        <taxon>Deinococcota</taxon>
        <taxon>Deinococci</taxon>
        <taxon>Deinococcales</taxon>
        <taxon>Deinococcaceae</taxon>
        <taxon>Deinococcus</taxon>
    </lineage>
</organism>
<dbReference type="Proteomes" id="UP001064971">
    <property type="component" value="Chromosome"/>
</dbReference>
<accession>A0ABN6RLI4</accession>
<dbReference type="Gene3D" id="1.20.120.450">
    <property type="entry name" value="dinb family like domain"/>
    <property type="match status" value="1"/>
</dbReference>
<proteinExistence type="predicted"/>
<evidence type="ECO:0000259" key="1">
    <source>
        <dbReference type="Pfam" id="PF12867"/>
    </source>
</evidence>
<dbReference type="RefSeq" id="WP_264775555.1">
    <property type="nucleotide sequence ID" value="NZ_AP026560.1"/>
</dbReference>
<feature type="domain" description="DinB-like" evidence="1">
    <location>
        <begin position="42"/>
        <end position="169"/>
    </location>
</feature>
<dbReference type="SUPFAM" id="SSF109854">
    <property type="entry name" value="DinB/YfiT-like putative metalloenzymes"/>
    <property type="match status" value="1"/>
</dbReference>
<reference evidence="2" key="1">
    <citation type="submission" date="2022-07" db="EMBL/GenBank/DDBJ databases">
        <title>Complete Genome Sequence of the Radioresistant Bacterium Deinococcus aetherius ST0316, Isolated from the Air Dust collected in Lower Stratosphere above Japan.</title>
        <authorList>
            <person name="Satoh K."/>
            <person name="Hagiwara K."/>
            <person name="Katsumata K."/>
            <person name="Kubo A."/>
            <person name="Yokobori S."/>
            <person name="Yamagishi A."/>
            <person name="Oono Y."/>
            <person name="Narumi I."/>
        </authorList>
    </citation>
    <scope>NUCLEOTIDE SEQUENCE</scope>
    <source>
        <strain evidence="2">ST0316</strain>
    </source>
</reference>
<dbReference type="InterPro" id="IPR024775">
    <property type="entry name" value="DinB-like"/>
</dbReference>
<gene>
    <name evidence="2" type="ORF">DAETH_28470</name>
</gene>
<dbReference type="InterPro" id="IPR034660">
    <property type="entry name" value="DinB/YfiT-like"/>
</dbReference>
<dbReference type="EMBL" id="AP026560">
    <property type="protein sequence ID" value="BDP42878.1"/>
    <property type="molecule type" value="Genomic_DNA"/>
</dbReference>
<name>A0ABN6RLI4_9DEIO</name>
<sequence length="178" mass="19697">MTTLPTPQTREELLQALAQMQGEVVTYFRKLSPEEFTRGSAEEWSPAHHLHHLTLSNAPLSQALQIPRDRLGRRGGGRASRSYLDIRDRYREALAGGARASGRYVPDPQADQATLVEEYAGATAAVRTALAGWTDADLDRFALTHPVLGELSVREMLLFTLYHNQHHLGGVKASLEQA</sequence>